<dbReference type="Proteomes" id="UP000479710">
    <property type="component" value="Unassembled WGS sequence"/>
</dbReference>
<keyword evidence="2" id="KW-0378">Hydrolase</keyword>
<dbReference type="InterPro" id="IPR011050">
    <property type="entry name" value="Pectin_lyase_fold/virulence"/>
</dbReference>
<comment type="pathway">
    <text evidence="1">Glycan metabolism; pectin degradation; 2-dehydro-3-deoxy-D-gluconate from pectin: step 1/5.</text>
</comment>
<dbReference type="GO" id="GO:0045490">
    <property type="term" value="P:pectin catabolic process"/>
    <property type="evidence" value="ECO:0007669"/>
    <property type="project" value="UniProtKB-UniPathway"/>
</dbReference>
<dbReference type="InterPro" id="IPR012334">
    <property type="entry name" value="Pectin_lyas_fold"/>
</dbReference>
<evidence type="ECO:0000313" key="5">
    <source>
        <dbReference type="EMBL" id="KAF0894795.1"/>
    </source>
</evidence>
<name>A0A6G1C2B4_9ORYZ</name>
<sequence length="114" mass="13137">MAMPKENLTGVETYLGRPWRNYSHVIFMESFLDGIVHPSGWVPWKKDHTVAETTKTVSYMEYGNWGPGADTSRRINWAGYSKGTDAKKAEEYTVDRFINGSQWVPKYITYKHGL</sequence>
<dbReference type="UniPathway" id="UPA00545">
    <property type="reaction ID" value="UER00823"/>
</dbReference>
<keyword evidence="6" id="KW-1185">Reference proteome</keyword>
<evidence type="ECO:0000313" key="6">
    <source>
        <dbReference type="Proteomes" id="UP000479710"/>
    </source>
</evidence>
<dbReference type="Pfam" id="PF01095">
    <property type="entry name" value="Pectinesterase"/>
    <property type="match status" value="1"/>
</dbReference>
<dbReference type="SUPFAM" id="SSF51126">
    <property type="entry name" value="Pectin lyase-like"/>
    <property type="match status" value="1"/>
</dbReference>
<accession>A0A6G1C2B4</accession>
<dbReference type="AlphaFoldDB" id="A0A6G1C2B4"/>
<evidence type="ECO:0000259" key="4">
    <source>
        <dbReference type="Pfam" id="PF01095"/>
    </source>
</evidence>
<comment type="caution">
    <text evidence="5">The sequence shown here is derived from an EMBL/GenBank/DDBJ whole genome shotgun (WGS) entry which is preliminary data.</text>
</comment>
<evidence type="ECO:0000256" key="1">
    <source>
        <dbReference type="ARBA" id="ARBA00005184"/>
    </source>
</evidence>
<dbReference type="GO" id="GO:0042545">
    <property type="term" value="P:cell wall modification"/>
    <property type="evidence" value="ECO:0007669"/>
    <property type="project" value="InterPro"/>
</dbReference>
<reference evidence="5 6" key="1">
    <citation type="submission" date="2019-11" db="EMBL/GenBank/DDBJ databases">
        <title>Whole genome sequence of Oryza granulata.</title>
        <authorList>
            <person name="Li W."/>
        </authorList>
    </citation>
    <scope>NUCLEOTIDE SEQUENCE [LARGE SCALE GENOMIC DNA]</scope>
    <source>
        <strain evidence="6">cv. Menghai</strain>
        <tissue evidence="5">Leaf</tissue>
    </source>
</reference>
<dbReference type="OrthoDB" id="615350at2759"/>
<feature type="domain" description="Pectinesterase catalytic" evidence="4">
    <location>
        <begin position="9"/>
        <end position="100"/>
    </location>
</feature>
<dbReference type="EMBL" id="SPHZ02000010">
    <property type="protein sequence ID" value="KAF0894795.1"/>
    <property type="molecule type" value="Genomic_DNA"/>
</dbReference>
<dbReference type="Gene3D" id="2.160.20.10">
    <property type="entry name" value="Single-stranded right-handed beta-helix, Pectin lyase-like"/>
    <property type="match status" value="1"/>
</dbReference>
<protein>
    <recommendedName>
        <fullName evidence="4">Pectinesterase catalytic domain-containing protein</fullName>
    </recommendedName>
</protein>
<dbReference type="PANTHER" id="PTHR31707">
    <property type="entry name" value="PECTINESTERASE"/>
    <property type="match status" value="1"/>
</dbReference>
<gene>
    <name evidence="5" type="ORF">E2562_003679</name>
</gene>
<evidence type="ECO:0000256" key="2">
    <source>
        <dbReference type="ARBA" id="ARBA00022801"/>
    </source>
</evidence>
<proteinExistence type="predicted"/>
<dbReference type="GO" id="GO:0030599">
    <property type="term" value="F:pectinesterase activity"/>
    <property type="evidence" value="ECO:0007669"/>
    <property type="project" value="InterPro"/>
</dbReference>
<organism evidence="5 6">
    <name type="scientific">Oryza meyeriana var. granulata</name>
    <dbReference type="NCBI Taxonomy" id="110450"/>
    <lineage>
        <taxon>Eukaryota</taxon>
        <taxon>Viridiplantae</taxon>
        <taxon>Streptophyta</taxon>
        <taxon>Embryophyta</taxon>
        <taxon>Tracheophyta</taxon>
        <taxon>Spermatophyta</taxon>
        <taxon>Magnoliopsida</taxon>
        <taxon>Liliopsida</taxon>
        <taxon>Poales</taxon>
        <taxon>Poaceae</taxon>
        <taxon>BOP clade</taxon>
        <taxon>Oryzoideae</taxon>
        <taxon>Oryzeae</taxon>
        <taxon>Oryzinae</taxon>
        <taxon>Oryza</taxon>
        <taxon>Oryza meyeriana</taxon>
    </lineage>
</organism>
<dbReference type="InterPro" id="IPR000070">
    <property type="entry name" value="Pectinesterase_cat"/>
</dbReference>
<evidence type="ECO:0000256" key="3">
    <source>
        <dbReference type="ARBA" id="ARBA00023085"/>
    </source>
</evidence>
<keyword evidence="3" id="KW-0063">Aspartyl esterase</keyword>